<dbReference type="PANTHER" id="PTHR21198:SF2">
    <property type="entry name" value="GLUTAMATE RACEMASE"/>
    <property type="match status" value="1"/>
</dbReference>
<dbReference type="InterPro" id="IPR001920">
    <property type="entry name" value="Asp/Glu_race"/>
</dbReference>
<dbReference type="InterPro" id="IPR004391">
    <property type="entry name" value="Glu_race"/>
</dbReference>
<dbReference type="PANTHER" id="PTHR21198">
    <property type="entry name" value="GLUTAMATE RACEMASE"/>
    <property type="match status" value="1"/>
</dbReference>
<dbReference type="PROSITE" id="PS00924">
    <property type="entry name" value="ASP_GLU_RACEMASE_2"/>
    <property type="match status" value="1"/>
</dbReference>
<dbReference type="InterPro" id="IPR033134">
    <property type="entry name" value="Asp/Glu_racemase_AS_2"/>
</dbReference>
<comment type="caution">
    <text evidence="8">The sequence shown here is derived from an EMBL/GenBank/DDBJ whole genome shotgun (WGS) entry which is preliminary data.</text>
</comment>
<evidence type="ECO:0000256" key="3">
    <source>
        <dbReference type="ARBA" id="ARBA00022960"/>
    </source>
</evidence>
<dbReference type="GO" id="GO:0008881">
    <property type="term" value="F:glutamate racemase activity"/>
    <property type="evidence" value="ECO:0007669"/>
    <property type="project" value="UniProtKB-EC"/>
</dbReference>
<dbReference type="EMBL" id="JBHSJH010000002">
    <property type="protein sequence ID" value="MFC4892697.1"/>
    <property type="molecule type" value="Genomic_DNA"/>
</dbReference>
<keyword evidence="4 7" id="KW-0573">Peptidoglycan synthesis</keyword>
<comment type="catalytic activity">
    <reaction evidence="1 7">
        <text>L-glutamate = D-glutamate</text>
        <dbReference type="Rhea" id="RHEA:12813"/>
        <dbReference type="ChEBI" id="CHEBI:29985"/>
        <dbReference type="ChEBI" id="CHEBI:29986"/>
        <dbReference type="EC" id="5.1.1.3"/>
    </reaction>
</comment>
<dbReference type="Gene3D" id="3.40.50.1860">
    <property type="match status" value="2"/>
</dbReference>
<keyword evidence="5 7" id="KW-0413">Isomerase</keyword>
<comment type="similarity">
    <text evidence="7">Belongs to the aspartate/glutamate racemases family.</text>
</comment>
<dbReference type="Pfam" id="PF01177">
    <property type="entry name" value="Asp_Glu_race"/>
    <property type="match status" value="1"/>
</dbReference>
<comment type="pathway">
    <text evidence="7">Cell wall biogenesis; peptidoglycan biosynthesis.</text>
</comment>
<keyword evidence="9" id="KW-1185">Reference proteome</keyword>
<accession>A0ABV9TCG4</accession>
<keyword evidence="3 7" id="KW-0133">Cell shape</keyword>
<dbReference type="HAMAP" id="MF_00258">
    <property type="entry name" value="Glu_racemase"/>
    <property type="match status" value="1"/>
</dbReference>
<reference evidence="9" key="1">
    <citation type="journal article" date="2019" name="Int. J. Syst. Evol. Microbiol.">
        <title>The Global Catalogue of Microorganisms (GCM) 10K type strain sequencing project: providing services to taxonomists for standard genome sequencing and annotation.</title>
        <authorList>
            <consortium name="The Broad Institute Genomics Platform"/>
            <consortium name="The Broad Institute Genome Sequencing Center for Infectious Disease"/>
            <person name="Wu L."/>
            <person name="Ma J."/>
        </authorList>
    </citation>
    <scope>NUCLEOTIDE SEQUENCE [LARGE SCALE GENOMIC DNA]</scope>
    <source>
        <strain evidence="9">CGMCC 1.13718</strain>
    </source>
</reference>
<feature type="binding site" evidence="7">
    <location>
        <begin position="10"/>
        <end position="11"/>
    </location>
    <ligand>
        <name>substrate</name>
    </ligand>
</feature>
<evidence type="ECO:0000256" key="1">
    <source>
        <dbReference type="ARBA" id="ARBA00001602"/>
    </source>
</evidence>
<dbReference type="EC" id="5.1.1.3" evidence="2 7"/>
<evidence type="ECO:0000256" key="7">
    <source>
        <dbReference type="HAMAP-Rule" id="MF_00258"/>
    </source>
</evidence>
<name>A0ABV9TCG4_9GAMM</name>
<feature type="active site" description="Proton donor/acceptor" evidence="7">
    <location>
        <position position="73"/>
    </location>
</feature>
<protein>
    <recommendedName>
        <fullName evidence="2 7">Glutamate racemase</fullName>
        <ecNumber evidence="2 7">5.1.1.3</ecNumber>
    </recommendedName>
</protein>
<proteinExistence type="inferred from homology"/>
<keyword evidence="6 7" id="KW-0961">Cell wall biogenesis/degradation</keyword>
<feature type="active site" description="Proton donor/acceptor" evidence="7">
    <location>
        <position position="183"/>
    </location>
</feature>
<feature type="binding site" evidence="7">
    <location>
        <begin position="74"/>
        <end position="75"/>
    </location>
    <ligand>
        <name>substrate</name>
    </ligand>
</feature>
<evidence type="ECO:0000313" key="8">
    <source>
        <dbReference type="EMBL" id="MFC4892697.1"/>
    </source>
</evidence>
<organism evidence="8 9">
    <name type="scientific">Pseudofrancisella aestuarii</name>
    <dbReference type="NCBI Taxonomy" id="2670347"/>
    <lineage>
        <taxon>Bacteria</taxon>
        <taxon>Pseudomonadati</taxon>
        <taxon>Pseudomonadota</taxon>
        <taxon>Gammaproteobacteria</taxon>
        <taxon>Thiotrichales</taxon>
        <taxon>Francisellaceae</taxon>
        <taxon>Pseudofrancisella</taxon>
    </lineage>
</organism>
<dbReference type="NCBIfam" id="TIGR00067">
    <property type="entry name" value="glut_race"/>
    <property type="match status" value="1"/>
</dbReference>
<evidence type="ECO:0000256" key="6">
    <source>
        <dbReference type="ARBA" id="ARBA00023316"/>
    </source>
</evidence>
<dbReference type="Proteomes" id="UP001595926">
    <property type="component" value="Unassembled WGS sequence"/>
</dbReference>
<evidence type="ECO:0000256" key="5">
    <source>
        <dbReference type="ARBA" id="ARBA00023235"/>
    </source>
</evidence>
<feature type="binding site" evidence="7">
    <location>
        <begin position="184"/>
        <end position="185"/>
    </location>
    <ligand>
        <name>substrate</name>
    </ligand>
</feature>
<dbReference type="SUPFAM" id="SSF53681">
    <property type="entry name" value="Aspartate/glutamate racemase"/>
    <property type="match status" value="2"/>
</dbReference>
<sequence>MDNRPIGVFDSGVGGLSVMKSLISGLPNENFIFFGDTARAPYGIRSLEVIQKFSIQIVNFLLEQNVKAIVIACNTITAAAEETIKNISKDISVINVIKPTVNKVVKDYKTLGLIATEFTVNSSVYPKVIHSYNKDIVIYSQACSSIVPKIELGILQGVELEEMVNNCLKFLNSKDIEALILGCTHYSLIKNVISRYVRKNTTIIDPAELTVLEVKKYLKDRVITPSERGIQESCFFVSGDVNKFKQIGEIFLEREIVNLEKMPISSFK</sequence>
<dbReference type="InterPro" id="IPR015942">
    <property type="entry name" value="Asp/Glu/hydantoin_racemase"/>
</dbReference>
<dbReference type="RefSeq" id="WP_119330053.1">
    <property type="nucleotide sequence ID" value="NZ_JBHSJH010000002.1"/>
</dbReference>
<evidence type="ECO:0000256" key="4">
    <source>
        <dbReference type="ARBA" id="ARBA00022984"/>
    </source>
</evidence>
<gene>
    <name evidence="7 8" type="primary">murI</name>
    <name evidence="8" type="ORF">ACFPDQ_06500</name>
</gene>
<comment type="function">
    <text evidence="7">Provides the (R)-glutamate required for cell wall biosynthesis.</text>
</comment>
<feature type="binding site" evidence="7">
    <location>
        <begin position="42"/>
        <end position="43"/>
    </location>
    <ligand>
        <name>substrate</name>
    </ligand>
</feature>
<evidence type="ECO:0000313" key="9">
    <source>
        <dbReference type="Proteomes" id="UP001595926"/>
    </source>
</evidence>
<evidence type="ECO:0000256" key="2">
    <source>
        <dbReference type="ARBA" id="ARBA00013090"/>
    </source>
</evidence>